<proteinExistence type="inferred from homology"/>
<dbReference type="InterPro" id="IPR002213">
    <property type="entry name" value="UDP_glucos_trans"/>
</dbReference>
<evidence type="ECO:0000313" key="4">
    <source>
        <dbReference type="RefSeq" id="XP_015879807.3"/>
    </source>
</evidence>
<dbReference type="PANTHER" id="PTHR11926:SF1530">
    <property type="entry name" value="EF-HAND DOMAIN-CONTAINING PROTEIN"/>
    <property type="match status" value="1"/>
</dbReference>
<dbReference type="KEGG" id="zju:107415909"/>
<name>A0A6P3ZJ21_ZIZJJ</name>
<dbReference type="RefSeq" id="XP_015879807.3">
    <property type="nucleotide sequence ID" value="XM_016024321.4"/>
</dbReference>
<organism evidence="3 4">
    <name type="scientific">Ziziphus jujuba</name>
    <name type="common">Chinese jujube</name>
    <name type="synonym">Ziziphus sativa</name>
    <dbReference type="NCBI Taxonomy" id="326968"/>
    <lineage>
        <taxon>Eukaryota</taxon>
        <taxon>Viridiplantae</taxon>
        <taxon>Streptophyta</taxon>
        <taxon>Embryophyta</taxon>
        <taxon>Tracheophyta</taxon>
        <taxon>Spermatophyta</taxon>
        <taxon>Magnoliopsida</taxon>
        <taxon>eudicotyledons</taxon>
        <taxon>Gunneridae</taxon>
        <taxon>Pentapetalae</taxon>
        <taxon>rosids</taxon>
        <taxon>fabids</taxon>
        <taxon>Rosales</taxon>
        <taxon>Rhamnaceae</taxon>
        <taxon>Paliureae</taxon>
        <taxon>Ziziphus</taxon>
    </lineage>
</organism>
<dbReference type="InParanoid" id="A0A6P3ZJ21"/>
<dbReference type="SUPFAM" id="SSF53756">
    <property type="entry name" value="UDP-Glycosyltransferase/glycogen phosphorylase"/>
    <property type="match status" value="1"/>
</dbReference>
<protein>
    <submittedName>
        <fullName evidence="4">UDP-glycosyltransferase 83A1</fullName>
    </submittedName>
</protein>
<accession>A0A6P3ZJ21</accession>
<dbReference type="GeneID" id="107415909"/>
<reference evidence="4" key="1">
    <citation type="submission" date="2025-08" db="UniProtKB">
        <authorList>
            <consortium name="RefSeq"/>
        </authorList>
    </citation>
    <scope>IDENTIFICATION</scope>
    <source>
        <tissue evidence="4">Seedling</tissue>
    </source>
</reference>
<dbReference type="Gene3D" id="3.40.50.2000">
    <property type="entry name" value="Glycogen Phosphorylase B"/>
    <property type="match status" value="2"/>
</dbReference>
<dbReference type="AlphaFoldDB" id="A0A6P3ZJ21"/>
<evidence type="ECO:0000256" key="1">
    <source>
        <dbReference type="ARBA" id="ARBA00009995"/>
    </source>
</evidence>
<comment type="similarity">
    <text evidence="1">Belongs to the UDP-glycosyltransferase family.</text>
</comment>
<sequence length="454" mass="50289">MGRTGASTSHHVLVIPFPVQGHVNPLMLFSHKLALQGFKVSFLNTDFNHKRVLSAMALCDDGKSPVGSKNISLVSIPDGLSPDDDRTDMALLCEAILDNMPAKLEELLTNFNALSDGDDDKKITCVIADGNMGWAMEVATKMGIRGAIFWPAAAATFVMELNIQRMINEGLIDSSGFQTNKKQKLHLSQGLPAMDASNFPWSCTGDSTSQKTIFHYVERFVEASKLTDWWLFNTAYDVEPAAISLYPRILPIGPLLASQSLGELGAQFWREDHSCLNWLDKQKPSSVIYVSFGSLTVHDETQINALALGLELTGRPFLWVVRPGMIKSRNDSNPNGFLKSRGKIVSWVPQQKVLSHPAIACFVSHCGWNSTLEGLSNGLPFLCWPYFVDQFFNMSYICDIWKVGLGFERNEKGIISGEEVKKKVEQVLGDESIRARSLQLKELAMKNIAKDGQS</sequence>
<dbReference type="CDD" id="cd03784">
    <property type="entry name" value="GT1_Gtf-like"/>
    <property type="match status" value="1"/>
</dbReference>
<dbReference type="PANTHER" id="PTHR11926">
    <property type="entry name" value="GLUCOSYL/GLUCURONOSYL TRANSFERASES"/>
    <property type="match status" value="1"/>
</dbReference>
<evidence type="ECO:0000256" key="2">
    <source>
        <dbReference type="ARBA" id="ARBA00022679"/>
    </source>
</evidence>
<evidence type="ECO:0000313" key="3">
    <source>
        <dbReference type="Proteomes" id="UP001652623"/>
    </source>
</evidence>
<dbReference type="GO" id="GO:0080043">
    <property type="term" value="F:quercetin 3-O-glucosyltransferase activity"/>
    <property type="evidence" value="ECO:0007669"/>
    <property type="project" value="TreeGrafter"/>
</dbReference>
<gene>
    <name evidence="4" type="primary">LOC107415909</name>
</gene>
<keyword evidence="3" id="KW-1185">Reference proteome</keyword>
<dbReference type="Pfam" id="PF00201">
    <property type="entry name" value="UDPGT"/>
    <property type="match status" value="1"/>
</dbReference>
<dbReference type="Proteomes" id="UP001652623">
    <property type="component" value="Chromosome 4"/>
</dbReference>
<dbReference type="GO" id="GO:0080044">
    <property type="term" value="F:quercetin 7-O-glucosyltransferase activity"/>
    <property type="evidence" value="ECO:0007669"/>
    <property type="project" value="TreeGrafter"/>
</dbReference>
<keyword evidence="2" id="KW-0808">Transferase</keyword>